<protein>
    <submittedName>
        <fullName evidence="3">Glycosyltransferase sugar-binding containing DXD motif domain-containing protein</fullName>
    </submittedName>
</protein>
<dbReference type="GeneID" id="68360710"/>
<comment type="similarity">
    <text evidence="1">Belongs to the glycosyltransferase 32 family.</text>
</comment>
<dbReference type="SUPFAM" id="SSF53448">
    <property type="entry name" value="Nucleotide-diphospho-sugar transferases"/>
    <property type="match status" value="1"/>
</dbReference>
<dbReference type="AlphaFoldDB" id="A0A9P8MLU6"/>
<dbReference type="Pfam" id="PF04488">
    <property type="entry name" value="Gly_transf_sug"/>
    <property type="match status" value="1"/>
</dbReference>
<dbReference type="RefSeq" id="XP_044714949.1">
    <property type="nucleotide sequence ID" value="XM_044870052.1"/>
</dbReference>
<dbReference type="InterPro" id="IPR029044">
    <property type="entry name" value="Nucleotide-diphossugar_trans"/>
</dbReference>
<organism evidence="3 4">
    <name type="scientific">Hirsutella rhossiliensis</name>
    <dbReference type="NCBI Taxonomy" id="111463"/>
    <lineage>
        <taxon>Eukaryota</taxon>
        <taxon>Fungi</taxon>
        <taxon>Dikarya</taxon>
        <taxon>Ascomycota</taxon>
        <taxon>Pezizomycotina</taxon>
        <taxon>Sordariomycetes</taxon>
        <taxon>Hypocreomycetidae</taxon>
        <taxon>Hypocreales</taxon>
        <taxon>Ophiocordycipitaceae</taxon>
        <taxon>Hirsutella</taxon>
    </lineage>
</organism>
<dbReference type="Gene3D" id="3.90.550.20">
    <property type="match status" value="1"/>
</dbReference>
<sequence>MFSPTMRRTSALTTIGVLLVLLVLLAVHLQSLGDFARPQLGVEPWKPVLNLSLPVAAQTSAAHLLARPPTADSGKIPRIFHQSWKSSELPSKFETWSTLCRQRHKDWEWVLWTDEDNLRLVQTYFPSLEAAYRDLPGEIYRADLARYLYMYIYGGVYADLDTECLRPTEDLQDDYDAFFDGQGSTPMTDTALFGRMGNDPKFEHSIPNAWMASTPGHPFFLAFVQFFNDKVNELKQKRKKLPEAEHVTGPAALYAAINRYEKDKARSGSRLNDEVAKMVREGPFAPLPDRAHRVLLLPSHYIYPYSWGSDGSKVRKKCWVLSKAFNAETCKEALEVERKKSISITYWSHTHTPSGHNKGNMKHLEADS</sequence>
<dbReference type="GO" id="GO:0051999">
    <property type="term" value="P:mannosyl-inositol phosphorylceramide biosynthetic process"/>
    <property type="evidence" value="ECO:0007669"/>
    <property type="project" value="TreeGrafter"/>
</dbReference>
<keyword evidence="2" id="KW-0808">Transferase</keyword>
<dbReference type="EMBL" id="JAIZPD010000021">
    <property type="protein sequence ID" value="KAH0957435.1"/>
    <property type="molecule type" value="Genomic_DNA"/>
</dbReference>
<name>A0A9P8MLU6_9HYPO</name>
<evidence type="ECO:0000256" key="2">
    <source>
        <dbReference type="ARBA" id="ARBA00022679"/>
    </source>
</evidence>
<dbReference type="PANTHER" id="PTHR32385:SF23">
    <property type="entry name" value="NUCLEOTIDE-DIPHOSPHO-SUGAR TRANSFERASE"/>
    <property type="match status" value="1"/>
</dbReference>
<dbReference type="InterPro" id="IPR007577">
    <property type="entry name" value="GlycoTrfase_DXD_sugar-bd_CS"/>
</dbReference>
<evidence type="ECO:0000313" key="3">
    <source>
        <dbReference type="EMBL" id="KAH0957435.1"/>
    </source>
</evidence>
<dbReference type="Proteomes" id="UP000824596">
    <property type="component" value="Unassembled WGS sequence"/>
</dbReference>
<evidence type="ECO:0000313" key="4">
    <source>
        <dbReference type="Proteomes" id="UP000824596"/>
    </source>
</evidence>
<dbReference type="OrthoDB" id="3647at2759"/>
<dbReference type="GO" id="GO:0016020">
    <property type="term" value="C:membrane"/>
    <property type="evidence" value="ECO:0007669"/>
    <property type="project" value="GOC"/>
</dbReference>
<keyword evidence="4" id="KW-1185">Reference proteome</keyword>
<accession>A0A9P8MLU6</accession>
<comment type="caution">
    <text evidence="3">The sequence shown here is derived from an EMBL/GenBank/DDBJ whole genome shotgun (WGS) entry which is preliminary data.</text>
</comment>
<evidence type="ECO:0000256" key="1">
    <source>
        <dbReference type="ARBA" id="ARBA00009003"/>
    </source>
</evidence>
<gene>
    <name evidence="3" type="ORF">HRG_11582</name>
</gene>
<dbReference type="InterPro" id="IPR051706">
    <property type="entry name" value="Glycosyltransferase_domain"/>
</dbReference>
<proteinExistence type="inferred from homology"/>
<dbReference type="PANTHER" id="PTHR32385">
    <property type="entry name" value="MANNOSYL PHOSPHORYLINOSITOL CERAMIDE SYNTHASE"/>
    <property type="match status" value="1"/>
</dbReference>
<dbReference type="GO" id="GO:0000030">
    <property type="term" value="F:mannosyltransferase activity"/>
    <property type="evidence" value="ECO:0007669"/>
    <property type="project" value="TreeGrafter"/>
</dbReference>
<reference evidence="3" key="1">
    <citation type="submission" date="2021-09" db="EMBL/GenBank/DDBJ databases">
        <title>A high-quality genome of the endoparasitic fungus Hirsutella rhossiliensis with a comparison of Hirsutella genomes reveals transposable elements contributing to genome size variation.</title>
        <authorList>
            <person name="Lin R."/>
            <person name="Jiao Y."/>
            <person name="Sun X."/>
            <person name="Ling J."/>
            <person name="Xie B."/>
            <person name="Cheng X."/>
        </authorList>
    </citation>
    <scope>NUCLEOTIDE SEQUENCE</scope>
    <source>
        <strain evidence="3">HR02</strain>
    </source>
</reference>